<keyword evidence="1" id="KW-1133">Transmembrane helix</keyword>
<keyword evidence="1" id="KW-0472">Membrane</keyword>
<dbReference type="Proteomes" id="UP000321245">
    <property type="component" value="Unassembled WGS sequence"/>
</dbReference>
<name>A0A511NKH7_9FLAO</name>
<reference evidence="2 3" key="1">
    <citation type="submission" date="2019-07" db="EMBL/GenBank/DDBJ databases">
        <title>Whole genome shotgun sequence of Empedobacter brevis NBRC 14943.</title>
        <authorList>
            <person name="Hosoyama A."/>
            <person name="Uohara A."/>
            <person name="Ohji S."/>
            <person name="Ichikawa N."/>
        </authorList>
    </citation>
    <scope>NUCLEOTIDE SEQUENCE [LARGE SCALE GENOMIC DNA]</scope>
    <source>
        <strain evidence="2 3">NBRC 14943</strain>
    </source>
</reference>
<proteinExistence type="predicted"/>
<accession>A0A511NKH7</accession>
<dbReference type="EMBL" id="BJXC01000027">
    <property type="protein sequence ID" value="GEM53294.1"/>
    <property type="molecule type" value="Genomic_DNA"/>
</dbReference>
<keyword evidence="1" id="KW-0812">Transmembrane</keyword>
<evidence type="ECO:0000313" key="2">
    <source>
        <dbReference type="EMBL" id="GEM53294.1"/>
    </source>
</evidence>
<dbReference type="STRING" id="1218108.GCA_000382425_03500"/>
<feature type="transmembrane region" description="Helical" evidence="1">
    <location>
        <begin position="35"/>
        <end position="56"/>
    </location>
</feature>
<keyword evidence="3" id="KW-1185">Reference proteome</keyword>
<sequence length="160" mass="18519">MIGFSLVLIDFIFDDLSQLTLSDVLKRLVLNFDDFASIIGSVIFLFLKVILISYGIKLVKNSQRIILIEIHNSQIKYRKSPESRYDVFHFYNSLESLEFSKIKNVSLVNDFFYKNMIKIMTSQETLFLTGVQVLSLSEKEEIVKIIRSKIIPKTSLSIPE</sequence>
<evidence type="ECO:0000256" key="1">
    <source>
        <dbReference type="SAM" id="Phobius"/>
    </source>
</evidence>
<dbReference type="AlphaFoldDB" id="A0A511NKH7"/>
<evidence type="ECO:0000313" key="3">
    <source>
        <dbReference type="Proteomes" id="UP000321245"/>
    </source>
</evidence>
<gene>
    <name evidence="2" type="ORF">EB1_30840</name>
</gene>
<protein>
    <submittedName>
        <fullName evidence="2">Uncharacterized protein</fullName>
    </submittedName>
</protein>
<comment type="caution">
    <text evidence="2">The sequence shown here is derived from an EMBL/GenBank/DDBJ whole genome shotgun (WGS) entry which is preliminary data.</text>
</comment>
<organism evidence="2 3">
    <name type="scientific">Empedobacter brevis NBRC 14943 = ATCC 43319</name>
    <dbReference type="NCBI Taxonomy" id="1218108"/>
    <lineage>
        <taxon>Bacteria</taxon>
        <taxon>Pseudomonadati</taxon>
        <taxon>Bacteroidota</taxon>
        <taxon>Flavobacteriia</taxon>
        <taxon>Flavobacteriales</taxon>
        <taxon>Weeksellaceae</taxon>
        <taxon>Empedobacter</taxon>
    </lineage>
</organism>